<evidence type="ECO:0000259" key="2">
    <source>
        <dbReference type="PROSITE" id="PS50222"/>
    </source>
</evidence>
<feature type="domain" description="EF-hand" evidence="2">
    <location>
        <begin position="19"/>
        <end position="54"/>
    </location>
</feature>
<dbReference type="Proteomes" id="UP001642409">
    <property type="component" value="Unassembled WGS sequence"/>
</dbReference>
<protein>
    <submittedName>
        <fullName evidence="3">Calmodulin</fullName>
    </submittedName>
</protein>
<comment type="caution">
    <text evidence="3">The sequence shown here is derived from an EMBL/GenBank/DDBJ whole genome shotgun (WGS) entry which is preliminary data.</text>
</comment>
<dbReference type="PROSITE" id="PS50222">
    <property type="entry name" value="EF_HAND_2"/>
    <property type="match status" value="1"/>
</dbReference>
<name>A0AA86NV22_9EUKA</name>
<reference evidence="3" key="1">
    <citation type="submission" date="2023-06" db="EMBL/GenBank/DDBJ databases">
        <authorList>
            <person name="Kurt Z."/>
        </authorList>
    </citation>
    <scope>NUCLEOTIDE SEQUENCE</scope>
</reference>
<evidence type="ECO:0000313" key="3">
    <source>
        <dbReference type="EMBL" id="CAI9925354.1"/>
    </source>
</evidence>
<dbReference type="Gene3D" id="1.10.238.10">
    <property type="entry name" value="EF-hand"/>
    <property type="match status" value="1"/>
</dbReference>
<dbReference type="GO" id="GO:0005509">
    <property type="term" value="F:calcium ion binding"/>
    <property type="evidence" value="ECO:0007669"/>
    <property type="project" value="InterPro"/>
</dbReference>
<sequence length="147" mass="16734">MGCSPSKVKPVISTAEIDLTQKDIDEMFKQLDVNGDTSISAAEVHSLVTSFGVTVNLKTIQILIYCADKSGDGTIQKKEMKHLVELILNIEKMQEEFSKAVDSDNENDVKIEEFEHMKNKLGWDIEVPKKNLNRIEFQELIMKYIQD</sequence>
<evidence type="ECO:0000313" key="4">
    <source>
        <dbReference type="EMBL" id="CAL6007729.1"/>
    </source>
</evidence>
<proteinExistence type="predicted"/>
<accession>A0AA86NV22</accession>
<dbReference type="Pfam" id="PF13499">
    <property type="entry name" value="EF-hand_7"/>
    <property type="match status" value="1"/>
</dbReference>
<gene>
    <name evidence="3" type="ORF">HINF_LOCUS12999</name>
    <name evidence="4" type="ORF">HINF_LOCUS20777</name>
</gene>
<dbReference type="AlphaFoldDB" id="A0AA86NV22"/>
<keyword evidence="1" id="KW-0106">Calcium</keyword>
<dbReference type="InterPro" id="IPR018247">
    <property type="entry name" value="EF_Hand_1_Ca_BS"/>
</dbReference>
<evidence type="ECO:0000256" key="1">
    <source>
        <dbReference type="ARBA" id="ARBA00022837"/>
    </source>
</evidence>
<keyword evidence="5" id="KW-1185">Reference proteome</keyword>
<dbReference type="EMBL" id="CATOUU010000341">
    <property type="protein sequence ID" value="CAI9925354.1"/>
    <property type="molecule type" value="Genomic_DNA"/>
</dbReference>
<dbReference type="EMBL" id="CAXDID020000056">
    <property type="protein sequence ID" value="CAL6007729.1"/>
    <property type="molecule type" value="Genomic_DNA"/>
</dbReference>
<dbReference type="CDD" id="cd00051">
    <property type="entry name" value="EFh"/>
    <property type="match status" value="1"/>
</dbReference>
<dbReference type="InterPro" id="IPR002048">
    <property type="entry name" value="EF_hand_dom"/>
</dbReference>
<dbReference type="PROSITE" id="PS00018">
    <property type="entry name" value="EF_HAND_1"/>
    <property type="match status" value="1"/>
</dbReference>
<dbReference type="SMART" id="SM00054">
    <property type="entry name" value="EFh"/>
    <property type="match status" value="2"/>
</dbReference>
<dbReference type="SUPFAM" id="SSF47473">
    <property type="entry name" value="EF-hand"/>
    <property type="match status" value="1"/>
</dbReference>
<dbReference type="InterPro" id="IPR011992">
    <property type="entry name" value="EF-hand-dom_pair"/>
</dbReference>
<evidence type="ECO:0000313" key="5">
    <source>
        <dbReference type="Proteomes" id="UP001642409"/>
    </source>
</evidence>
<organism evidence="3">
    <name type="scientific">Hexamita inflata</name>
    <dbReference type="NCBI Taxonomy" id="28002"/>
    <lineage>
        <taxon>Eukaryota</taxon>
        <taxon>Metamonada</taxon>
        <taxon>Diplomonadida</taxon>
        <taxon>Hexamitidae</taxon>
        <taxon>Hexamitinae</taxon>
        <taxon>Hexamita</taxon>
    </lineage>
</organism>
<reference evidence="4 5" key="2">
    <citation type="submission" date="2024-07" db="EMBL/GenBank/DDBJ databases">
        <authorList>
            <person name="Akdeniz Z."/>
        </authorList>
    </citation>
    <scope>NUCLEOTIDE SEQUENCE [LARGE SCALE GENOMIC DNA]</scope>
</reference>